<dbReference type="SUPFAM" id="SSF56601">
    <property type="entry name" value="beta-lactamase/transpeptidase-like"/>
    <property type="match status" value="1"/>
</dbReference>
<accession>A0ABT9ZDL7</accession>
<dbReference type="PANTHER" id="PTHR22935">
    <property type="entry name" value="PENICILLIN-BINDING PROTEIN"/>
    <property type="match status" value="1"/>
</dbReference>
<name>A0ABT9ZDL7_9BACI</name>
<feature type="transmembrane region" description="Helical" evidence="1">
    <location>
        <begin position="312"/>
        <end position="335"/>
    </location>
</feature>
<dbReference type="PANTHER" id="PTHR22935:SF98">
    <property type="entry name" value="BETA-LACTAMASE FAMILY PROTEIN"/>
    <property type="match status" value="1"/>
</dbReference>
<evidence type="ECO:0000256" key="1">
    <source>
        <dbReference type="SAM" id="Phobius"/>
    </source>
</evidence>
<evidence type="ECO:0000313" key="3">
    <source>
        <dbReference type="EMBL" id="MDQ0230327.1"/>
    </source>
</evidence>
<evidence type="ECO:0000259" key="2">
    <source>
        <dbReference type="Pfam" id="PF00144"/>
    </source>
</evidence>
<gene>
    <name evidence="3" type="ORF">J2S19_001581</name>
</gene>
<evidence type="ECO:0000313" key="4">
    <source>
        <dbReference type="Proteomes" id="UP001234495"/>
    </source>
</evidence>
<feature type="transmembrane region" description="Helical" evidence="1">
    <location>
        <begin position="355"/>
        <end position="374"/>
    </location>
</feature>
<keyword evidence="1" id="KW-0812">Transmembrane</keyword>
<comment type="caution">
    <text evidence="3">The sequence shown here is derived from an EMBL/GenBank/DDBJ whole genome shotgun (WGS) entry which is preliminary data.</text>
</comment>
<dbReference type="InterPro" id="IPR012338">
    <property type="entry name" value="Beta-lactam/transpept-like"/>
</dbReference>
<feature type="domain" description="Beta-lactamase-related" evidence="2">
    <location>
        <begin position="4"/>
        <end position="140"/>
    </location>
</feature>
<reference evidence="3 4" key="1">
    <citation type="submission" date="2023-07" db="EMBL/GenBank/DDBJ databases">
        <title>Genomic Encyclopedia of Type Strains, Phase IV (KMG-IV): sequencing the most valuable type-strain genomes for metagenomic binning, comparative biology and taxonomic classification.</title>
        <authorList>
            <person name="Goeker M."/>
        </authorList>
    </citation>
    <scope>NUCLEOTIDE SEQUENCE [LARGE SCALE GENOMIC DNA]</scope>
    <source>
        <strain evidence="3 4">DSM 29005</strain>
    </source>
</reference>
<sequence>MEHTYYRYTNDLKEQTSKGYLYSGTKYEELKPTEVLPHPAGSIISTADDMAKFIIWQLNGEGILEESTLRDMQQTQYTHQKGMLGNAYGFYEGLRNNHKVIEHGGDTNDFSSLLSMHPEEKLGFFLSANSNAGGQMLREEFANEFYQYFLGEGPQRVIDSTELNQVEAMNSRQFEGHYRYGRVPQSTPLKFLNPFMGKISVHQIDNNNIRVKDDIEETIYHKIANNLYQNKADNSLLVFEKDAEGRVYMVKERYPMIGLVTGMHGTYEKMTESSVVIENSIIIPSIIALIYLVVMLISQFRKTKQKYKGHELAAKLLLIGTSTMILIETGLFALMIMKVMNNEFNFNGIMTTIHITSWLFLCLTLITTIYTGIAWKNNYWKLKGRIFHSIANIAAILMVICIVYFNGLF</sequence>
<feature type="transmembrane region" description="Helical" evidence="1">
    <location>
        <begin position="281"/>
        <end position="300"/>
    </location>
</feature>
<dbReference type="InterPro" id="IPR001466">
    <property type="entry name" value="Beta-lactam-related"/>
</dbReference>
<dbReference type="InterPro" id="IPR051478">
    <property type="entry name" value="Beta-lactamase-like_AB/R"/>
</dbReference>
<dbReference type="Pfam" id="PF00144">
    <property type="entry name" value="Beta-lactamase"/>
    <property type="match status" value="1"/>
</dbReference>
<dbReference type="EMBL" id="JAUSUD010000005">
    <property type="protein sequence ID" value="MDQ0230327.1"/>
    <property type="molecule type" value="Genomic_DNA"/>
</dbReference>
<proteinExistence type="predicted"/>
<keyword evidence="4" id="KW-1185">Reference proteome</keyword>
<keyword evidence="1" id="KW-0472">Membrane</keyword>
<protein>
    <recommendedName>
        <fullName evidence="2">Beta-lactamase-related domain-containing protein</fullName>
    </recommendedName>
</protein>
<organism evidence="3 4">
    <name type="scientific">Metabacillus malikii</name>
    <dbReference type="NCBI Taxonomy" id="1504265"/>
    <lineage>
        <taxon>Bacteria</taxon>
        <taxon>Bacillati</taxon>
        <taxon>Bacillota</taxon>
        <taxon>Bacilli</taxon>
        <taxon>Bacillales</taxon>
        <taxon>Bacillaceae</taxon>
        <taxon>Metabacillus</taxon>
    </lineage>
</organism>
<dbReference type="Gene3D" id="3.40.710.10">
    <property type="entry name" value="DD-peptidase/beta-lactamase superfamily"/>
    <property type="match status" value="1"/>
</dbReference>
<feature type="transmembrane region" description="Helical" evidence="1">
    <location>
        <begin position="386"/>
        <end position="405"/>
    </location>
</feature>
<dbReference type="Proteomes" id="UP001234495">
    <property type="component" value="Unassembled WGS sequence"/>
</dbReference>
<keyword evidence="1" id="KW-1133">Transmembrane helix</keyword>